<gene>
    <name evidence="1" type="ORF">ANN_26565</name>
</gene>
<comment type="caution">
    <text evidence="1">The sequence shown here is derived from an EMBL/GenBank/DDBJ whole genome shotgun (WGS) entry which is preliminary data.</text>
</comment>
<dbReference type="EMBL" id="JAJSOF020000039">
    <property type="protein sequence ID" value="KAJ4426766.1"/>
    <property type="molecule type" value="Genomic_DNA"/>
</dbReference>
<accession>A0ABQ8RYL2</accession>
<protein>
    <submittedName>
        <fullName evidence="1">Uncharacterized protein</fullName>
    </submittedName>
</protein>
<organism evidence="1 2">
    <name type="scientific">Periplaneta americana</name>
    <name type="common">American cockroach</name>
    <name type="synonym">Blatta americana</name>
    <dbReference type="NCBI Taxonomy" id="6978"/>
    <lineage>
        <taxon>Eukaryota</taxon>
        <taxon>Metazoa</taxon>
        <taxon>Ecdysozoa</taxon>
        <taxon>Arthropoda</taxon>
        <taxon>Hexapoda</taxon>
        <taxon>Insecta</taxon>
        <taxon>Pterygota</taxon>
        <taxon>Neoptera</taxon>
        <taxon>Polyneoptera</taxon>
        <taxon>Dictyoptera</taxon>
        <taxon>Blattodea</taxon>
        <taxon>Blattoidea</taxon>
        <taxon>Blattidae</taxon>
        <taxon>Blattinae</taxon>
        <taxon>Periplaneta</taxon>
    </lineage>
</organism>
<dbReference type="Proteomes" id="UP001148838">
    <property type="component" value="Unassembled WGS sequence"/>
</dbReference>
<evidence type="ECO:0000313" key="2">
    <source>
        <dbReference type="Proteomes" id="UP001148838"/>
    </source>
</evidence>
<reference evidence="1 2" key="1">
    <citation type="journal article" date="2022" name="Allergy">
        <title>Genome assembly and annotation of Periplaneta americana reveal a comprehensive cockroach allergen profile.</title>
        <authorList>
            <person name="Wang L."/>
            <person name="Xiong Q."/>
            <person name="Saelim N."/>
            <person name="Wang L."/>
            <person name="Nong W."/>
            <person name="Wan A.T."/>
            <person name="Shi M."/>
            <person name="Liu X."/>
            <person name="Cao Q."/>
            <person name="Hui J.H.L."/>
            <person name="Sookrung N."/>
            <person name="Leung T.F."/>
            <person name="Tungtrongchitr A."/>
            <person name="Tsui S.K.W."/>
        </authorList>
    </citation>
    <scope>NUCLEOTIDE SEQUENCE [LARGE SCALE GENOMIC DNA]</scope>
    <source>
        <strain evidence="1">PWHHKU_190912</strain>
    </source>
</reference>
<keyword evidence="2" id="KW-1185">Reference proteome</keyword>
<sequence>MKFREPFGVEPPRKAMDARKAACGTLLKTFRTQHFHDNVLFKDECSIYLSMHSWNIVFWGKENPFFYEVVERNPPHAMV</sequence>
<name>A0ABQ8RYL2_PERAM</name>
<proteinExistence type="predicted"/>
<evidence type="ECO:0000313" key="1">
    <source>
        <dbReference type="EMBL" id="KAJ4426766.1"/>
    </source>
</evidence>